<dbReference type="GO" id="GO:0005524">
    <property type="term" value="F:ATP binding"/>
    <property type="evidence" value="ECO:0007669"/>
    <property type="project" value="UniProtKB-KW"/>
</dbReference>
<accession>A0A2L0UDE6</accession>
<dbReference type="PANTHER" id="PTHR11136:SF0">
    <property type="entry name" value="DIHYDROFOLATE SYNTHETASE-RELATED"/>
    <property type="match status" value="1"/>
</dbReference>
<protein>
    <submittedName>
        <fullName evidence="6">Dihydrofolate synthase</fullName>
    </submittedName>
</protein>
<dbReference type="AlphaFoldDB" id="A0A2L0UDE6"/>
<dbReference type="Proteomes" id="UP000239187">
    <property type="component" value="Chromosome"/>
</dbReference>
<keyword evidence="2" id="KW-0436">Ligase</keyword>
<gene>
    <name evidence="6" type="ORF">CVO76_06375</name>
</gene>
<dbReference type="GO" id="GO:0005737">
    <property type="term" value="C:cytoplasm"/>
    <property type="evidence" value="ECO:0007669"/>
    <property type="project" value="TreeGrafter"/>
</dbReference>
<organism evidence="6 7">
    <name type="scientific">Arthrobacter agilis</name>
    <dbReference type="NCBI Taxonomy" id="37921"/>
    <lineage>
        <taxon>Bacteria</taxon>
        <taxon>Bacillati</taxon>
        <taxon>Actinomycetota</taxon>
        <taxon>Actinomycetes</taxon>
        <taxon>Micrococcales</taxon>
        <taxon>Micrococcaceae</taxon>
        <taxon>Arthrobacter</taxon>
    </lineage>
</organism>
<evidence type="ECO:0000256" key="3">
    <source>
        <dbReference type="ARBA" id="ARBA00022741"/>
    </source>
</evidence>
<proteinExistence type="inferred from homology"/>
<keyword evidence="3" id="KW-0547">Nucleotide-binding</keyword>
<dbReference type="Gene3D" id="3.40.1190.10">
    <property type="entry name" value="Mur-like, catalytic domain"/>
    <property type="match status" value="1"/>
</dbReference>
<dbReference type="GO" id="GO:0004326">
    <property type="term" value="F:tetrahydrofolylpolyglutamate synthase activity"/>
    <property type="evidence" value="ECO:0007669"/>
    <property type="project" value="InterPro"/>
</dbReference>
<dbReference type="GO" id="GO:0008841">
    <property type="term" value="F:dihydrofolate synthase activity"/>
    <property type="evidence" value="ECO:0007669"/>
    <property type="project" value="TreeGrafter"/>
</dbReference>
<evidence type="ECO:0000259" key="5">
    <source>
        <dbReference type="Pfam" id="PF08245"/>
    </source>
</evidence>
<dbReference type="InterPro" id="IPR001645">
    <property type="entry name" value="Folylpolyglutamate_synth"/>
</dbReference>
<dbReference type="Pfam" id="PF08245">
    <property type="entry name" value="Mur_ligase_M"/>
    <property type="match status" value="1"/>
</dbReference>
<dbReference type="InterPro" id="IPR036565">
    <property type="entry name" value="Mur-like_cat_sf"/>
</dbReference>
<evidence type="ECO:0000313" key="6">
    <source>
        <dbReference type="EMBL" id="AUZ87303.1"/>
    </source>
</evidence>
<dbReference type="PANTHER" id="PTHR11136">
    <property type="entry name" value="FOLYLPOLYGLUTAMATE SYNTHASE-RELATED"/>
    <property type="match status" value="1"/>
</dbReference>
<dbReference type="InterPro" id="IPR013221">
    <property type="entry name" value="Mur_ligase_cen"/>
</dbReference>
<evidence type="ECO:0000256" key="1">
    <source>
        <dbReference type="ARBA" id="ARBA00008276"/>
    </source>
</evidence>
<name>A0A2L0UDE6_9MICC</name>
<reference evidence="6 7" key="1">
    <citation type="submission" date="2017-11" db="EMBL/GenBank/DDBJ databases">
        <title>Draft genome of Arthrobacter agilis strain UMCV2, a plant growth-promoting rhizobacterium and biocontrol capacity of phytopathogenic fungi.</title>
        <authorList>
            <person name="Martinez-Camara R."/>
            <person name="Santoyo G."/>
            <person name="Moreno-Hagelsieb G."/>
            <person name="Valencia-Cantero E."/>
        </authorList>
    </citation>
    <scope>NUCLEOTIDE SEQUENCE [LARGE SCALE GENOMIC DNA]</scope>
    <source>
        <strain evidence="6 7">UMCV2</strain>
    </source>
</reference>
<keyword evidence="4" id="KW-0067">ATP-binding</keyword>
<dbReference type="SUPFAM" id="SSF53623">
    <property type="entry name" value="MurD-like peptide ligases, catalytic domain"/>
    <property type="match status" value="1"/>
</dbReference>
<feature type="domain" description="Mur ligase central" evidence="5">
    <location>
        <begin position="60"/>
        <end position="84"/>
    </location>
</feature>
<comment type="similarity">
    <text evidence="1">Belongs to the folylpolyglutamate synthase family.</text>
</comment>
<feature type="non-terminal residue" evidence="6">
    <location>
        <position position="105"/>
    </location>
</feature>
<evidence type="ECO:0000256" key="2">
    <source>
        <dbReference type="ARBA" id="ARBA00022598"/>
    </source>
</evidence>
<evidence type="ECO:0000256" key="4">
    <source>
        <dbReference type="ARBA" id="ARBA00022840"/>
    </source>
</evidence>
<sequence length="105" mass="11425">MDDTNGTGGGPGLDAFSVESVYAELLGRAPENRMEPRMAPLHRAMEILGEPNRAFPIIHITGTNGKTSTARMIESILLAHDLRTGRFTSPHLSRVTERISIDGEP</sequence>
<dbReference type="EMBL" id="CP024915">
    <property type="protein sequence ID" value="AUZ87303.1"/>
    <property type="molecule type" value="Genomic_DNA"/>
</dbReference>
<evidence type="ECO:0000313" key="7">
    <source>
        <dbReference type="Proteomes" id="UP000239187"/>
    </source>
</evidence>